<dbReference type="AlphaFoldDB" id="A0A5E4VDM5"/>
<organism evidence="1 2">
    <name type="scientific">Pandoraea terrae</name>
    <dbReference type="NCBI Taxonomy" id="1537710"/>
    <lineage>
        <taxon>Bacteria</taxon>
        <taxon>Pseudomonadati</taxon>
        <taxon>Pseudomonadota</taxon>
        <taxon>Betaproteobacteria</taxon>
        <taxon>Burkholderiales</taxon>
        <taxon>Burkholderiaceae</taxon>
        <taxon>Pandoraea</taxon>
    </lineage>
</organism>
<reference evidence="1 2" key="1">
    <citation type="submission" date="2019-08" db="EMBL/GenBank/DDBJ databases">
        <authorList>
            <person name="Peeters C."/>
        </authorList>
    </citation>
    <scope>NUCLEOTIDE SEQUENCE [LARGE SCALE GENOMIC DNA]</scope>
    <source>
        <strain evidence="1 2">LMG 30175</strain>
    </source>
</reference>
<sequence>MNRFSVERKDTLISDFIGRMREHGSTAKTFRGALRFAKTHMPVCIPGIGHLKLPGRDPVTSTGRTIDFDTQYNRSHSERIKRRALAICLPLAGETPLERIHLRHSVCRNGTPDLRRAIETLSIEAAEQQVGAMLIENWPYRQSESSWAGGEHSVAIKIAEIPDATGTSRRVWSANGKWSGNNSAAHLSITERCLHQLGANLVVGRLVTLDAGRIGPREYKAVWAEQGRGFGLKVVEGWIIRGYHVAGGTEVAARRKASTARRARLDSLLAARRRYRLGDDRHDLASVTVTPLDSLAVGNCRSGTSSFIKKFDHQIAGRSAVSGAELLEWRDDSYTRAALSAALARTRSKDF</sequence>
<protein>
    <submittedName>
        <fullName evidence="1">Uncharacterized protein</fullName>
    </submittedName>
</protein>
<dbReference type="EMBL" id="CABPRZ010000009">
    <property type="protein sequence ID" value="VVE10388.1"/>
    <property type="molecule type" value="Genomic_DNA"/>
</dbReference>
<gene>
    <name evidence="1" type="ORF">PTE30175_02529</name>
</gene>
<dbReference type="RefSeq" id="WP_150697390.1">
    <property type="nucleotide sequence ID" value="NZ_CABPRZ010000009.1"/>
</dbReference>
<proteinExistence type="predicted"/>
<keyword evidence="2" id="KW-1185">Reference proteome</keyword>
<dbReference type="Proteomes" id="UP000414233">
    <property type="component" value="Unassembled WGS sequence"/>
</dbReference>
<evidence type="ECO:0000313" key="1">
    <source>
        <dbReference type="EMBL" id="VVE10388.1"/>
    </source>
</evidence>
<name>A0A5E4VDM5_9BURK</name>
<dbReference type="OrthoDB" id="1731290at2"/>
<accession>A0A5E4VDM5</accession>
<evidence type="ECO:0000313" key="2">
    <source>
        <dbReference type="Proteomes" id="UP000414233"/>
    </source>
</evidence>